<evidence type="ECO:0000313" key="2">
    <source>
        <dbReference type="EMBL" id="VDO11431.1"/>
    </source>
</evidence>
<organism evidence="4">
    <name type="scientific">Rodentolepis nana</name>
    <name type="common">Dwarf tapeworm</name>
    <name type="synonym">Hymenolepis nana</name>
    <dbReference type="NCBI Taxonomy" id="102285"/>
    <lineage>
        <taxon>Eukaryota</taxon>
        <taxon>Metazoa</taxon>
        <taxon>Spiralia</taxon>
        <taxon>Lophotrochozoa</taxon>
        <taxon>Platyhelminthes</taxon>
        <taxon>Cestoda</taxon>
        <taxon>Eucestoda</taxon>
        <taxon>Cyclophyllidea</taxon>
        <taxon>Hymenolepididae</taxon>
        <taxon>Rodentolepis</taxon>
    </lineage>
</organism>
<name>A0A158QJG6_RODNA</name>
<sequence length="213" mass="23910">MMPSFPQHRLKRKASPGDDTARGLVAPVNPIQEASSGLFDATFDRIYGAMEVDDSEGEELDYYIDKCLLTIENIKSRRDPVEDDDAQIRHKRNRISSNLKLNVEKEEKKDRVAAVAQFDLILRNYERMKRRRSLPFPSDSGPLAESTPETGKVPIIASRQAPDLSRAVPNSFTPPRASAVRLSRSVLARHSVSSSAHSPDSQLFSWVISQLKH</sequence>
<keyword evidence="3" id="KW-1185">Reference proteome</keyword>
<feature type="region of interest" description="Disordered" evidence="1">
    <location>
        <begin position="1"/>
        <end position="24"/>
    </location>
</feature>
<protein>
    <submittedName>
        <fullName evidence="2 4">Uncharacterized protein</fullName>
    </submittedName>
</protein>
<evidence type="ECO:0000256" key="1">
    <source>
        <dbReference type="SAM" id="MobiDB-lite"/>
    </source>
</evidence>
<evidence type="ECO:0000313" key="4">
    <source>
        <dbReference type="WBParaSite" id="HNAJ_0001183001-mRNA-1"/>
    </source>
</evidence>
<dbReference type="EMBL" id="UZAE01013808">
    <property type="protein sequence ID" value="VDO11431.1"/>
    <property type="molecule type" value="Genomic_DNA"/>
</dbReference>
<gene>
    <name evidence="2" type="ORF">HNAJ_LOCUS11819</name>
</gene>
<dbReference type="AlphaFoldDB" id="A0A158QJG6"/>
<dbReference type="WBParaSite" id="HNAJ_0001183001-mRNA-1">
    <property type="protein sequence ID" value="HNAJ_0001183001-mRNA-1"/>
    <property type="gene ID" value="HNAJ_0001183001"/>
</dbReference>
<reference evidence="2 3" key="2">
    <citation type="submission" date="2018-11" db="EMBL/GenBank/DDBJ databases">
        <authorList>
            <consortium name="Pathogen Informatics"/>
        </authorList>
    </citation>
    <scope>NUCLEOTIDE SEQUENCE [LARGE SCALE GENOMIC DNA]</scope>
</reference>
<accession>A0A158QJG6</accession>
<reference evidence="4" key="1">
    <citation type="submission" date="2016-04" db="UniProtKB">
        <authorList>
            <consortium name="WormBaseParasite"/>
        </authorList>
    </citation>
    <scope>IDENTIFICATION</scope>
</reference>
<proteinExistence type="predicted"/>
<feature type="region of interest" description="Disordered" evidence="1">
    <location>
        <begin position="133"/>
        <end position="154"/>
    </location>
</feature>
<evidence type="ECO:0000313" key="3">
    <source>
        <dbReference type="Proteomes" id="UP000278807"/>
    </source>
</evidence>
<dbReference type="Proteomes" id="UP000278807">
    <property type="component" value="Unassembled WGS sequence"/>
</dbReference>